<evidence type="ECO:0000256" key="1">
    <source>
        <dbReference type="ARBA" id="ARBA00022723"/>
    </source>
</evidence>
<dbReference type="InterPro" id="IPR013083">
    <property type="entry name" value="Znf_RING/FYVE/PHD"/>
</dbReference>
<dbReference type="GO" id="GO:0008270">
    <property type="term" value="F:zinc ion binding"/>
    <property type="evidence" value="ECO:0007669"/>
    <property type="project" value="UniProtKB-KW"/>
</dbReference>
<feature type="non-terminal residue" evidence="8">
    <location>
        <position position="1"/>
    </location>
</feature>
<evidence type="ECO:0000313" key="8">
    <source>
        <dbReference type="EMBL" id="RRT37612.1"/>
    </source>
</evidence>
<feature type="region of interest" description="Disordered" evidence="6">
    <location>
        <begin position="53"/>
        <end position="81"/>
    </location>
</feature>
<name>A0A426XDR7_ENSVE</name>
<dbReference type="GO" id="GO:0004842">
    <property type="term" value="F:ubiquitin-protein transferase activity"/>
    <property type="evidence" value="ECO:0007669"/>
    <property type="project" value="TreeGrafter"/>
</dbReference>
<reference evidence="8 9" key="1">
    <citation type="journal article" date="2014" name="Agronomy (Basel)">
        <title>A Draft Genome Sequence for Ensete ventricosum, the Drought-Tolerant Tree Against Hunger.</title>
        <authorList>
            <person name="Harrison J."/>
            <person name="Moore K.A."/>
            <person name="Paszkiewicz K."/>
            <person name="Jones T."/>
            <person name="Grant M."/>
            <person name="Ambacheew D."/>
            <person name="Muzemil S."/>
            <person name="Studholme D.J."/>
        </authorList>
    </citation>
    <scope>NUCLEOTIDE SEQUENCE [LARGE SCALE GENOMIC DNA]</scope>
</reference>
<feature type="coiled-coil region" evidence="5">
    <location>
        <begin position="206"/>
        <end position="247"/>
    </location>
</feature>
<sequence length="349" mass="37950">RILSGFLGKFFVAGLTQKRSEENEMDFPRAAPGFIDPSALLLANGGLFRLTAAPNPRKRGRGGIAFPETAPPPPPPQQLQENHPVDLLSLQPQRTSAPLGSFAQHQSLPSLLVSTGLRLSFKDRCQQQNQKQSNALLSSSSSFLSSLLSEELTTHINQQKGEIEQFLHVEVLFSPPASPGLLGLLWSWGLAERRRRHYRYLISAANESAARRLREEEAEAERAARRSAELEGRLARLRIELMAWKAKATADQATAASLQAQLQQAAAAAAQARGGEASPAEDAESTFMDPHRVEQGRACRACRERLASVVLLPCRHLCLCDACDGGGGPVESCPVCRCVKAGSVRVYLT</sequence>
<dbReference type="Proteomes" id="UP000287651">
    <property type="component" value="Unassembled WGS sequence"/>
</dbReference>
<dbReference type="InterPro" id="IPR001841">
    <property type="entry name" value="Znf_RING"/>
</dbReference>
<feature type="domain" description="RING-type" evidence="7">
    <location>
        <begin position="299"/>
        <end position="337"/>
    </location>
</feature>
<evidence type="ECO:0000256" key="3">
    <source>
        <dbReference type="ARBA" id="ARBA00022833"/>
    </source>
</evidence>
<keyword evidence="3" id="KW-0862">Zinc</keyword>
<dbReference type="Gene3D" id="3.30.40.10">
    <property type="entry name" value="Zinc/RING finger domain, C3HC4 (zinc finger)"/>
    <property type="match status" value="1"/>
</dbReference>
<evidence type="ECO:0000256" key="5">
    <source>
        <dbReference type="SAM" id="Coils"/>
    </source>
</evidence>
<evidence type="ECO:0000256" key="2">
    <source>
        <dbReference type="ARBA" id="ARBA00022771"/>
    </source>
</evidence>
<dbReference type="PROSITE" id="PS50089">
    <property type="entry name" value="ZF_RING_2"/>
    <property type="match status" value="1"/>
</dbReference>
<keyword evidence="5" id="KW-0175">Coiled coil</keyword>
<keyword evidence="2 4" id="KW-0863">Zinc-finger</keyword>
<dbReference type="CDD" id="cd16649">
    <property type="entry name" value="mRING-HC-C3HC5_CGRF1-like"/>
    <property type="match status" value="1"/>
</dbReference>
<proteinExistence type="predicted"/>
<accession>A0A426XDR7</accession>
<evidence type="ECO:0000256" key="6">
    <source>
        <dbReference type="SAM" id="MobiDB-lite"/>
    </source>
</evidence>
<dbReference type="EMBL" id="AMZH03022084">
    <property type="protein sequence ID" value="RRT37612.1"/>
    <property type="molecule type" value="Genomic_DNA"/>
</dbReference>
<comment type="caution">
    <text evidence="8">The sequence shown here is derived from an EMBL/GenBank/DDBJ whole genome shotgun (WGS) entry which is preliminary data.</text>
</comment>
<evidence type="ECO:0000313" key="9">
    <source>
        <dbReference type="Proteomes" id="UP000287651"/>
    </source>
</evidence>
<dbReference type="Pfam" id="PF13920">
    <property type="entry name" value="zf-C3HC4_3"/>
    <property type="match status" value="1"/>
</dbReference>
<evidence type="ECO:0000259" key="7">
    <source>
        <dbReference type="PROSITE" id="PS50089"/>
    </source>
</evidence>
<dbReference type="PANTHER" id="PTHR42647">
    <property type="entry name" value="SBP (S-RIBONUCLEASE BINDING PROTEIN) FAMILY PROTEIN"/>
    <property type="match status" value="1"/>
</dbReference>
<feature type="region of interest" description="Disordered" evidence="6">
    <location>
        <begin position="270"/>
        <end position="289"/>
    </location>
</feature>
<gene>
    <name evidence="8" type="ORF">B296_00059226</name>
</gene>
<evidence type="ECO:0000256" key="4">
    <source>
        <dbReference type="PROSITE-ProRule" id="PRU00175"/>
    </source>
</evidence>
<organism evidence="8 9">
    <name type="scientific">Ensete ventricosum</name>
    <name type="common">Abyssinian banana</name>
    <name type="synonym">Musa ensete</name>
    <dbReference type="NCBI Taxonomy" id="4639"/>
    <lineage>
        <taxon>Eukaryota</taxon>
        <taxon>Viridiplantae</taxon>
        <taxon>Streptophyta</taxon>
        <taxon>Embryophyta</taxon>
        <taxon>Tracheophyta</taxon>
        <taxon>Spermatophyta</taxon>
        <taxon>Magnoliopsida</taxon>
        <taxon>Liliopsida</taxon>
        <taxon>Zingiberales</taxon>
        <taxon>Musaceae</taxon>
        <taxon>Ensete</taxon>
    </lineage>
</organism>
<dbReference type="PANTHER" id="PTHR42647:SF5">
    <property type="entry name" value="SBP (S-RIBONUCLEASE BINDING PROTEIN) FAMILY PROTEIN"/>
    <property type="match status" value="1"/>
</dbReference>
<protein>
    <recommendedName>
        <fullName evidence="7">RING-type domain-containing protein</fullName>
    </recommendedName>
</protein>
<keyword evidence="1" id="KW-0479">Metal-binding</keyword>
<dbReference type="AlphaFoldDB" id="A0A426XDR7"/>